<proteinExistence type="inferred from homology"/>
<organism evidence="7 8">
    <name type="scientific">Ameyamaea chiangmaiensis</name>
    <dbReference type="NCBI Taxonomy" id="442969"/>
    <lineage>
        <taxon>Bacteria</taxon>
        <taxon>Pseudomonadati</taxon>
        <taxon>Pseudomonadota</taxon>
        <taxon>Alphaproteobacteria</taxon>
        <taxon>Acetobacterales</taxon>
        <taxon>Acetobacteraceae</taxon>
        <taxon>Ameyamaea</taxon>
    </lineage>
</organism>
<dbReference type="GO" id="GO:0046677">
    <property type="term" value="P:response to antibiotic"/>
    <property type="evidence" value="ECO:0007669"/>
    <property type="project" value="InterPro"/>
</dbReference>
<keyword evidence="3 5" id="KW-0560">Oxidoreductase</keyword>
<dbReference type="GO" id="GO:0005737">
    <property type="term" value="C:cytoplasm"/>
    <property type="evidence" value="ECO:0007669"/>
    <property type="project" value="UniProtKB-SubCell"/>
</dbReference>
<reference evidence="7 8" key="1">
    <citation type="submission" date="2020-06" db="EMBL/GenBank/DDBJ databases">
        <title>Description of novel acetic acid bacteria.</title>
        <authorList>
            <person name="Sombolestani A."/>
        </authorList>
    </citation>
    <scope>NUCLEOTIDE SEQUENCE [LARGE SCALE GENOMIC DNA]</scope>
    <source>
        <strain evidence="7 8">LMG 27010</strain>
    </source>
</reference>
<comment type="function">
    <text evidence="5">An FAD-requiring monooxygenase active on some tetracycline antibiotic derivatives, which leads to their inactivation. Hydroxylates carbon 11a of tetracycline and some analogs.</text>
</comment>
<feature type="binding site" evidence="5">
    <location>
        <position position="47"/>
    </location>
    <ligand>
        <name>FAD</name>
        <dbReference type="ChEBI" id="CHEBI:57692"/>
    </ligand>
</feature>
<protein>
    <recommendedName>
        <fullName evidence="5">Flavin-dependent monooxygenase</fullName>
    </recommendedName>
    <alternativeName>
        <fullName evidence="5">TetX monooxygenase</fullName>
        <shortName evidence="5">TetX</shortName>
        <ecNumber evidence="5">1.14.13.-</ecNumber>
    </alternativeName>
</protein>
<feature type="domain" description="FAD-binding" evidence="6">
    <location>
        <begin position="6"/>
        <end position="319"/>
    </location>
</feature>
<dbReference type="SUPFAM" id="SSF51905">
    <property type="entry name" value="FAD/NAD(P)-binding domain"/>
    <property type="match status" value="1"/>
</dbReference>
<evidence type="ECO:0000256" key="2">
    <source>
        <dbReference type="ARBA" id="ARBA00022827"/>
    </source>
</evidence>
<evidence type="ECO:0000313" key="7">
    <source>
        <dbReference type="EMBL" id="NVN40016.1"/>
    </source>
</evidence>
<comment type="subcellular location">
    <subcellularLocation>
        <location evidence="5">Cytoplasm</location>
    </subcellularLocation>
</comment>
<dbReference type="InterPro" id="IPR043683">
    <property type="entry name" value="TetX_monooxygenase"/>
</dbReference>
<dbReference type="Gene3D" id="3.50.50.60">
    <property type="entry name" value="FAD/NAD(P)-binding domain"/>
    <property type="match status" value="1"/>
</dbReference>
<dbReference type="RefSeq" id="WP_176612993.1">
    <property type="nucleotide sequence ID" value="NZ_JABXXR010000024.1"/>
</dbReference>
<dbReference type="GO" id="GO:0004497">
    <property type="term" value="F:monooxygenase activity"/>
    <property type="evidence" value="ECO:0007669"/>
    <property type="project" value="UniProtKB-UniRule"/>
</dbReference>
<feature type="binding site" evidence="5">
    <location>
        <position position="102"/>
    </location>
    <ligand>
        <name>FAD</name>
        <dbReference type="ChEBI" id="CHEBI:57692"/>
    </ligand>
</feature>
<name>A0A850PCJ9_9PROT</name>
<comment type="subunit">
    <text evidence="5">Monomer.</text>
</comment>
<dbReference type="PRINTS" id="PR00420">
    <property type="entry name" value="RNGMNOXGNASE"/>
</dbReference>
<accession>A0A850PCJ9</accession>
<comment type="cofactor">
    <cofactor evidence="5">
        <name>FAD</name>
        <dbReference type="ChEBI" id="CHEBI:57692"/>
    </cofactor>
</comment>
<evidence type="ECO:0000259" key="6">
    <source>
        <dbReference type="Pfam" id="PF01494"/>
    </source>
</evidence>
<dbReference type="Pfam" id="PF01494">
    <property type="entry name" value="FAD_binding_3"/>
    <property type="match status" value="1"/>
</dbReference>
<feature type="binding site" evidence="5">
    <location>
        <position position="40"/>
    </location>
    <ligand>
        <name>NADPH</name>
        <dbReference type="ChEBI" id="CHEBI:57783"/>
    </ligand>
</feature>
<feature type="binding site" evidence="5">
    <location>
        <position position="289"/>
    </location>
    <ligand>
        <name>FAD</name>
        <dbReference type="ChEBI" id="CHEBI:57692"/>
    </ligand>
</feature>
<evidence type="ECO:0000313" key="8">
    <source>
        <dbReference type="Proteomes" id="UP000585665"/>
    </source>
</evidence>
<dbReference type="GO" id="GO:0071949">
    <property type="term" value="F:FAD binding"/>
    <property type="evidence" value="ECO:0007669"/>
    <property type="project" value="InterPro"/>
</dbReference>
<dbReference type="HAMAP" id="MF_00845">
    <property type="entry name" value="TetX_monooxygenase"/>
    <property type="match status" value="1"/>
</dbReference>
<dbReference type="AlphaFoldDB" id="A0A850PCJ9"/>
<dbReference type="EC" id="1.14.13.-" evidence="5"/>
<keyword evidence="8" id="KW-1185">Reference proteome</keyword>
<dbReference type="PANTHER" id="PTHR46972">
    <property type="entry name" value="MONOOXYGENASE ASQM-RELATED"/>
    <property type="match status" value="1"/>
</dbReference>
<dbReference type="EMBL" id="JABXXR010000024">
    <property type="protein sequence ID" value="NVN40016.1"/>
    <property type="molecule type" value="Genomic_DNA"/>
</dbReference>
<evidence type="ECO:0000256" key="3">
    <source>
        <dbReference type="ARBA" id="ARBA00023002"/>
    </source>
</evidence>
<keyword evidence="5" id="KW-0963">Cytoplasm</keyword>
<dbReference type="PANTHER" id="PTHR46972:SF1">
    <property type="entry name" value="FAD DEPENDENT OXIDOREDUCTASE DOMAIN-CONTAINING PROTEIN"/>
    <property type="match status" value="1"/>
</dbReference>
<gene>
    <name evidence="7" type="ORF">HUK82_05490</name>
</gene>
<keyword evidence="2 5" id="KW-0274">FAD</keyword>
<evidence type="ECO:0000256" key="5">
    <source>
        <dbReference type="HAMAP-Rule" id="MF_00845"/>
    </source>
</evidence>
<keyword evidence="5" id="KW-0547">Nucleotide-binding</keyword>
<evidence type="ECO:0000256" key="1">
    <source>
        <dbReference type="ARBA" id="ARBA00022630"/>
    </source>
</evidence>
<keyword evidence="1 5" id="KW-0285">Flavoprotein</keyword>
<keyword evidence="4 5" id="KW-0503">Monooxygenase</keyword>
<dbReference type="Proteomes" id="UP000585665">
    <property type="component" value="Unassembled WGS sequence"/>
</dbReference>
<dbReference type="InterPro" id="IPR036188">
    <property type="entry name" value="FAD/NAD-bd_sf"/>
</dbReference>
<sequence length="371" mass="40008">MNRRIGIVGGGPGGLMLARLLQQRDMNVTVFERDDHADERPQGGSLDLHEETGQRAMRAAGLQTAFSAAARPEDQGDRLYDECGKLLFDHDGEAANRPEIDRGDLRRILLDALAPGVVRWGQRVSGIAAEDGQIRVLRDDGQDAFDIVIGADGAWSRLRPFLTDARPVYQGVVLLELGFDEVRHPHAAVLVGRGKMFAVGDNRALVLQRNGHGHIRFYAGVRMAEDEAIALCRADPDGARTRMTAAFSTWDAGLRRLIGEGDFIGVRPMHAMPIGTRWTAHSGVTLLGDAAHLMSPFSGEGVNLALADAVDLADALTHASGLDSIQTYEAMMAVRAEIAAHGAAAGLDSVFSKDGATRVLAHFQQRIQGRS</sequence>
<keyword evidence="5" id="KW-0521">NADP</keyword>
<evidence type="ECO:0000256" key="4">
    <source>
        <dbReference type="ARBA" id="ARBA00023033"/>
    </source>
</evidence>
<comment type="catalytic activity">
    <reaction evidence="5">
        <text>a tetracycline + NADPH + O2 + H(+) = an 11a-hydroxytetracycline + NADP(+) + H2O</text>
        <dbReference type="Rhea" id="RHEA:61444"/>
        <dbReference type="ChEBI" id="CHEBI:15377"/>
        <dbReference type="ChEBI" id="CHEBI:15378"/>
        <dbReference type="ChEBI" id="CHEBI:15379"/>
        <dbReference type="ChEBI" id="CHEBI:57783"/>
        <dbReference type="ChEBI" id="CHEBI:58349"/>
        <dbReference type="ChEBI" id="CHEBI:144644"/>
        <dbReference type="ChEBI" id="CHEBI:144645"/>
    </reaction>
</comment>
<comment type="similarity">
    <text evidence="5">Belongs to the aromatic-ring hydroxylase family. TetX subfamily.</text>
</comment>
<comment type="domain">
    <text evidence="5">Consists of an N-terminal FAD-binding domain with a Rossman fold and a C-terminal substrate-binding domain.</text>
</comment>
<comment type="caution">
    <text evidence="7">The sequence shown here is derived from an EMBL/GenBank/DDBJ whole genome shotgun (WGS) entry which is preliminary data.</text>
</comment>
<dbReference type="InterPro" id="IPR002938">
    <property type="entry name" value="FAD-bd"/>
</dbReference>